<evidence type="ECO:0000256" key="1">
    <source>
        <dbReference type="SAM" id="MobiDB-lite"/>
    </source>
</evidence>
<dbReference type="AlphaFoldDB" id="A0A2H1KH48"/>
<evidence type="ECO:0000313" key="2">
    <source>
        <dbReference type="EMBL" id="SMX99081.1"/>
    </source>
</evidence>
<organism evidence="2 3">
    <name type="scientific">Brevibacterium iodinum ATCC 49514</name>
    <dbReference type="NCBI Taxonomy" id="1255616"/>
    <lineage>
        <taxon>Bacteria</taxon>
        <taxon>Bacillati</taxon>
        <taxon>Actinomycetota</taxon>
        <taxon>Actinomycetes</taxon>
        <taxon>Micrococcales</taxon>
        <taxon>Brevibacteriaceae</taxon>
        <taxon>Brevibacterium</taxon>
    </lineage>
</organism>
<feature type="region of interest" description="Disordered" evidence="1">
    <location>
        <begin position="168"/>
        <end position="196"/>
    </location>
</feature>
<evidence type="ECO:0000313" key="3">
    <source>
        <dbReference type="Proteomes" id="UP000234382"/>
    </source>
</evidence>
<dbReference type="RefSeq" id="WP_101547316.1">
    <property type="nucleotide sequence ID" value="NZ_FXYX01000034.1"/>
</dbReference>
<gene>
    <name evidence="2" type="ORF">BI49514_03046</name>
</gene>
<protein>
    <submittedName>
        <fullName evidence="2">Uncharacterized protein</fullName>
    </submittedName>
</protein>
<accession>A0A2H1KH48</accession>
<dbReference type="EMBL" id="FXYX01000034">
    <property type="protein sequence ID" value="SMX99081.1"/>
    <property type="molecule type" value="Genomic_DNA"/>
</dbReference>
<feature type="compositionally biased region" description="Basic and acidic residues" evidence="1">
    <location>
        <begin position="169"/>
        <end position="186"/>
    </location>
</feature>
<sequence>MSKIPTHYPVKYKCGHTVSTDLSKIPPSKRAAAARSDFYETRAGKDNDGMVCPNCFKKQRKTDTTAFLNQLMLDAEAFEEEHQLPDLTGTDRMISSGLVEGARRDRYSVLSSLLGDDSEYPEDRQSILDAAQSLTWAGWWVNNLSFKTRKDNDYGQKELYTLVIDGAEQEAKREDSNDRITSENPHDWNPGEDDPS</sequence>
<keyword evidence="3" id="KW-1185">Reference proteome</keyword>
<reference evidence="3" key="1">
    <citation type="submission" date="2017-03" db="EMBL/GenBank/DDBJ databases">
        <authorList>
            <person name="Monnet C."/>
        </authorList>
    </citation>
    <scope>NUCLEOTIDE SEQUENCE [LARGE SCALE GENOMIC DNA]</scope>
    <source>
        <strain evidence="3">ATCC 49514</strain>
    </source>
</reference>
<dbReference type="Proteomes" id="UP000234382">
    <property type="component" value="Unassembled WGS sequence"/>
</dbReference>
<name>A0A2H1KH48_9MICO</name>
<proteinExistence type="predicted"/>